<gene>
    <name evidence="1" type="ORF">K227x_46990</name>
</gene>
<organism evidence="1 2">
    <name type="scientific">Rubripirellula lacrimiformis</name>
    <dbReference type="NCBI Taxonomy" id="1930273"/>
    <lineage>
        <taxon>Bacteria</taxon>
        <taxon>Pseudomonadati</taxon>
        <taxon>Planctomycetota</taxon>
        <taxon>Planctomycetia</taxon>
        <taxon>Pirellulales</taxon>
        <taxon>Pirellulaceae</taxon>
        <taxon>Rubripirellula</taxon>
    </lineage>
</organism>
<proteinExistence type="predicted"/>
<dbReference type="EMBL" id="CP036525">
    <property type="protein sequence ID" value="QDT06290.1"/>
    <property type="molecule type" value="Genomic_DNA"/>
</dbReference>
<dbReference type="KEGG" id="rlc:K227x_46990"/>
<dbReference type="Gene3D" id="3.40.50.620">
    <property type="entry name" value="HUPs"/>
    <property type="match status" value="1"/>
</dbReference>
<protein>
    <recommendedName>
        <fullName evidence="3">Asparagine synthetase domain-containing protein</fullName>
    </recommendedName>
</protein>
<evidence type="ECO:0000313" key="1">
    <source>
        <dbReference type="EMBL" id="QDT06290.1"/>
    </source>
</evidence>
<keyword evidence="2" id="KW-1185">Reference proteome</keyword>
<sequence>MPGFTFVFDRSNELPAEHVLSTISFDHDTVIKRLFGRYKALVIALNKEIPQLAIVESRERFLLVDGFPDRLPRDGESVFEWLASTSGSFRGIAIEHDSSNAIAFVDNQASRELFVGEHNGRVYISDKLWSHAVNCNDAEPDVGNLLFAVAFGSLPTRATTIHGVRSLRPGEMFEIDANRLSFNGPDPAKEERQFSSQEEAVAALASAMSQSLAEVDATPCSLFFSGGSDSELLLARLSHLDSAITFDLRRSETEQAESLATAAGVAWTKVTFPEKHWSNVAEYACFLTGGLLDSQFATHFQILGGVFNPKCKFVVNGYLFDTLLKGYFLKRSDAIPPARRRLRALVGEKADIFDLCIGRKNSGGFDFLWTLLKPNGRDLLENATKAVFDSIQTTVSGTLETTLDSIVLGQISRQIHFATLLAWMEQAPSSTPVLHPSIWKWVARCPPQFRCGRHTFGEAARRLQDPDHDHGGKAYSEPRVEESSQLIALSKAFLKPKLYRAGLRRYPKLRRSVCASNLVREGYIATLRRNLESGDSSRYVDMSATLQAIDVLENNGAVNDEVLLGLNSLSRLLQHPQLTLGISPFLASR</sequence>
<dbReference type="SUPFAM" id="SSF52402">
    <property type="entry name" value="Adenine nucleotide alpha hydrolases-like"/>
    <property type="match status" value="1"/>
</dbReference>
<dbReference type="InterPro" id="IPR014729">
    <property type="entry name" value="Rossmann-like_a/b/a_fold"/>
</dbReference>
<name>A0A517NGN4_9BACT</name>
<dbReference type="AlphaFoldDB" id="A0A517NGN4"/>
<dbReference type="RefSeq" id="WP_145172838.1">
    <property type="nucleotide sequence ID" value="NZ_CP036525.1"/>
</dbReference>
<evidence type="ECO:0000313" key="2">
    <source>
        <dbReference type="Proteomes" id="UP000318538"/>
    </source>
</evidence>
<reference evidence="1 2" key="1">
    <citation type="submission" date="2019-02" db="EMBL/GenBank/DDBJ databases">
        <title>Deep-cultivation of Planctomycetes and their phenomic and genomic characterization uncovers novel biology.</title>
        <authorList>
            <person name="Wiegand S."/>
            <person name="Jogler M."/>
            <person name="Boedeker C."/>
            <person name="Pinto D."/>
            <person name="Vollmers J."/>
            <person name="Rivas-Marin E."/>
            <person name="Kohn T."/>
            <person name="Peeters S.H."/>
            <person name="Heuer A."/>
            <person name="Rast P."/>
            <person name="Oberbeckmann S."/>
            <person name="Bunk B."/>
            <person name="Jeske O."/>
            <person name="Meyerdierks A."/>
            <person name="Storesund J.E."/>
            <person name="Kallscheuer N."/>
            <person name="Luecker S."/>
            <person name="Lage O.M."/>
            <person name="Pohl T."/>
            <person name="Merkel B.J."/>
            <person name="Hornburger P."/>
            <person name="Mueller R.-W."/>
            <person name="Bruemmer F."/>
            <person name="Labrenz M."/>
            <person name="Spormann A.M."/>
            <person name="Op den Camp H."/>
            <person name="Overmann J."/>
            <person name="Amann R."/>
            <person name="Jetten M.S.M."/>
            <person name="Mascher T."/>
            <person name="Medema M.H."/>
            <person name="Devos D.P."/>
            <person name="Kaster A.-K."/>
            <person name="Ovreas L."/>
            <person name="Rohde M."/>
            <person name="Galperin M.Y."/>
            <person name="Jogler C."/>
        </authorList>
    </citation>
    <scope>NUCLEOTIDE SEQUENCE [LARGE SCALE GENOMIC DNA]</scope>
    <source>
        <strain evidence="1 2">K22_7</strain>
    </source>
</reference>
<accession>A0A517NGN4</accession>
<dbReference type="Proteomes" id="UP000318538">
    <property type="component" value="Chromosome"/>
</dbReference>
<evidence type="ECO:0008006" key="3">
    <source>
        <dbReference type="Google" id="ProtNLM"/>
    </source>
</evidence>